<gene>
    <name evidence="1" type="ORF">MM415A04165_0009</name>
    <name evidence="2" type="ORF">MM415B02293_0006</name>
</gene>
<organism evidence="2">
    <name type="scientific">viral metagenome</name>
    <dbReference type="NCBI Taxonomy" id="1070528"/>
    <lineage>
        <taxon>unclassified sequences</taxon>
        <taxon>metagenomes</taxon>
        <taxon>organismal metagenomes</taxon>
    </lineage>
</organism>
<dbReference type="EMBL" id="MT141748">
    <property type="protein sequence ID" value="QJA69928.1"/>
    <property type="molecule type" value="Genomic_DNA"/>
</dbReference>
<dbReference type="AlphaFoldDB" id="A0A6M3KT08"/>
<dbReference type="InterPro" id="IPR036614">
    <property type="entry name" value="RusA-like_sf"/>
</dbReference>
<proteinExistence type="predicted"/>
<dbReference type="GO" id="GO:0006281">
    <property type="term" value="P:DNA repair"/>
    <property type="evidence" value="ECO:0007669"/>
    <property type="project" value="InterPro"/>
</dbReference>
<dbReference type="GO" id="GO:0006310">
    <property type="term" value="P:DNA recombination"/>
    <property type="evidence" value="ECO:0007669"/>
    <property type="project" value="InterPro"/>
</dbReference>
<accession>A0A6M3KT08</accession>
<reference evidence="2" key="1">
    <citation type="submission" date="2020-03" db="EMBL/GenBank/DDBJ databases">
        <title>The deep terrestrial virosphere.</title>
        <authorList>
            <person name="Holmfeldt K."/>
            <person name="Nilsson E."/>
            <person name="Simone D."/>
            <person name="Lopez-Fernandez M."/>
            <person name="Wu X."/>
            <person name="de Brujin I."/>
            <person name="Lundin D."/>
            <person name="Andersson A."/>
            <person name="Bertilsson S."/>
            <person name="Dopson M."/>
        </authorList>
    </citation>
    <scope>NUCLEOTIDE SEQUENCE</scope>
    <source>
        <strain evidence="1">MM415A04165</strain>
        <strain evidence="2">MM415B02293</strain>
    </source>
</reference>
<dbReference type="EMBL" id="MT142548">
    <property type="protein sequence ID" value="QJA85010.1"/>
    <property type="molecule type" value="Genomic_DNA"/>
</dbReference>
<name>A0A6M3KT08_9ZZZZ</name>
<dbReference type="GO" id="GO:0000287">
    <property type="term" value="F:magnesium ion binding"/>
    <property type="evidence" value="ECO:0007669"/>
    <property type="project" value="InterPro"/>
</dbReference>
<dbReference type="SUPFAM" id="SSF103084">
    <property type="entry name" value="Holliday junction resolvase RusA"/>
    <property type="match status" value="1"/>
</dbReference>
<evidence type="ECO:0000313" key="1">
    <source>
        <dbReference type="EMBL" id="QJA69928.1"/>
    </source>
</evidence>
<protein>
    <submittedName>
        <fullName evidence="2">Uncharacterized protein</fullName>
    </submittedName>
</protein>
<evidence type="ECO:0000313" key="2">
    <source>
        <dbReference type="EMBL" id="QJA85010.1"/>
    </source>
</evidence>
<sequence length="105" mass="11927">MTGSLGGRIAKSKAAKKQREFVRHAIVTLVLGSFNKVSIKPIFFHKVNRRRDEDNAVGSLKSAYDGIVDSGLIKDDSPEYMIRENPEFRIDKQIPRVELRITILE</sequence>
<dbReference type="Gene3D" id="3.30.1330.70">
    <property type="entry name" value="Holliday junction resolvase RusA"/>
    <property type="match status" value="1"/>
</dbReference>